<evidence type="ECO:0000256" key="4">
    <source>
        <dbReference type="ARBA" id="ARBA00023136"/>
    </source>
</evidence>
<evidence type="ECO:0000259" key="8">
    <source>
        <dbReference type="Pfam" id="PF20684"/>
    </source>
</evidence>
<feature type="transmembrane region" description="Helical" evidence="7">
    <location>
        <begin position="132"/>
        <end position="154"/>
    </location>
</feature>
<dbReference type="OrthoDB" id="444631at2759"/>
<gene>
    <name evidence="9" type="ORF">Bfra_004027</name>
</gene>
<feature type="region of interest" description="Disordered" evidence="6">
    <location>
        <begin position="366"/>
        <end position="394"/>
    </location>
</feature>
<evidence type="ECO:0000256" key="7">
    <source>
        <dbReference type="SAM" id="Phobius"/>
    </source>
</evidence>
<name>A0A8H6AXK1_9HELO</name>
<keyword evidence="3 7" id="KW-1133">Transmembrane helix</keyword>
<feature type="transmembrane region" description="Helical" evidence="7">
    <location>
        <begin position="276"/>
        <end position="296"/>
    </location>
</feature>
<dbReference type="Proteomes" id="UP000531561">
    <property type="component" value="Unassembled WGS sequence"/>
</dbReference>
<feature type="transmembrane region" description="Helical" evidence="7">
    <location>
        <begin position="242"/>
        <end position="264"/>
    </location>
</feature>
<dbReference type="RefSeq" id="XP_037194520.1">
    <property type="nucleotide sequence ID" value="XM_037334433.1"/>
</dbReference>
<comment type="subcellular location">
    <subcellularLocation>
        <location evidence="1">Membrane</location>
        <topology evidence="1">Multi-pass membrane protein</topology>
    </subcellularLocation>
</comment>
<reference evidence="9 10" key="1">
    <citation type="journal article" date="2020" name="Phytopathology">
        <title>A high-quality genome resource of Botrytis fragariae, a new and rapidly spreading fungal pathogen causing strawberry gray mold in the U.S.A.</title>
        <authorList>
            <person name="Wu Y."/>
            <person name="Saski C.A."/>
            <person name="Schnabel G."/>
            <person name="Xiao S."/>
            <person name="Hu M."/>
        </authorList>
    </citation>
    <scope>NUCLEOTIDE SEQUENCE [LARGE SCALE GENOMIC DNA]</scope>
    <source>
        <strain evidence="9 10">BVB16</strain>
    </source>
</reference>
<dbReference type="EMBL" id="JABFCT010000006">
    <property type="protein sequence ID" value="KAF5875574.1"/>
    <property type="molecule type" value="Genomic_DNA"/>
</dbReference>
<dbReference type="GO" id="GO:0016020">
    <property type="term" value="C:membrane"/>
    <property type="evidence" value="ECO:0007669"/>
    <property type="project" value="UniProtKB-SubCell"/>
</dbReference>
<keyword evidence="10" id="KW-1185">Reference proteome</keyword>
<feature type="transmembrane region" description="Helical" evidence="7">
    <location>
        <begin position="212"/>
        <end position="230"/>
    </location>
</feature>
<protein>
    <recommendedName>
        <fullName evidence="8">Rhodopsin domain-containing protein</fullName>
    </recommendedName>
</protein>
<accession>A0A8H6AXK1</accession>
<proteinExistence type="inferred from homology"/>
<dbReference type="AlphaFoldDB" id="A0A8H6AXK1"/>
<comment type="similarity">
    <text evidence="5">Belongs to the SAT4 family.</text>
</comment>
<dbReference type="InterPro" id="IPR052337">
    <property type="entry name" value="SAT4-like"/>
</dbReference>
<evidence type="ECO:0000256" key="5">
    <source>
        <dbReference type="ARBA" id="ARBA00038359"/>
    </source>
</evidence>
<evidence type="ECO:0000256" key="3">
    <source>
        <dbReference type="ARBA" id="ARBA00022989"/>
    </source>
</evidence>
<dbReference type="InterPro" id="IPR049326">
    <property type="entry name" value="Rhodopsin_dom_fungi"/>
</dbReference>
<dbReference type="Pfam" id="PF20684">
    <property type="entry name" value="Fung_rhodopsin"/>
    <property type="match status" value="1"/>
</dbReference>
<evidence type="ECO:0000256" key="1">
    <source>
        <dbReference type="ARBA" id="ARBA00004141"/>
    </source>
</evidence>
<evidence type="ECO:0000256" key="2">
    <source>
        <dbReference type="ARBA" id="ARBA00022692"/>
    </source>
</evidence>
<comment type="caution">
    <text evidence="9">The sequence shown here is derived from an EMBL/GenBank/DDBJ whole genome shotgun (WGS) entry which is preliminary data.</text>
</comment>
<feature type="transmembrane region" description="Helical" evidence="7">
    <location>
        <begin position="47"/>
        <end position="69"/>
    </location>
</feature>
<sequence length="411" mass="45894">MTPLIFQRADPFDASQIPDSVAAKIGIAPPPPGVTPNFVNPANTRPLLLSFCGIGFAMIALCVIIRIWVTFKLSRPIKWAWSDVGFTLAILATMASYIILTLASTGFGQFGIHSWNVSVYKILSFRSRAVNASSALVPAISSCLIKITIFLMYLELFATLKTIRILCFIGIGVTAIFYIIIITLNALWSFPLSIYFIVDNVIKGQSLNLPKGIFGLVIDLYLFLIPLVAVSTLKTATIRKKLGILLVFSTGGLAILSATFSVYWRVYLQLHSDRMWYLTPLWIVYITEHTFGLIIANTTHFARFFRCYGSVIEYYLCCRFAKKGEQFEKSEKRSEESKKSEPVEVKTTIKLYPGLDVTTVRGTTGGTMLSIQDEQTKNEQASTNPHPAGGYSAGTHWAERQRDIQERFCDE</sequence>
<dbReference type="GeneID" id="59258125"/>
<feature type="domain" description="Rhodopsin" evidence="8">
    <location>
        <begin position="65"/>
        <end position="304"/>
    </location>
</feature>
<evidence type="ECO:0000256" key="6">
    <source>
        <dbReference type="SAM" id="MobiDB-lite"/>
    </source>
</evidence>
<keyword evidence="2 7" id="KW-0812">Transmembrane</keyword>
<keyword evidence="4 7" id="KW-0472">Membrane</keyword>
<dbReference type="PANTHER" id="PTHR33048">
    <property type="entry name" value="PTH11-LIKE INTEGRAL MEMBRANE PROTEIN (AFU_ORTHOLOGUE AFUA_5G11245)"/>
    <property type="match status" value="1"/>
</dbReference>
<evidence type="ECO:0000313" key="10">
    <source>
        <dbReference type="Proteomes" id="UP000531561"/>
    </source>
</evidence>
<feature type="transmembrane region" description="Helical" evidence="7">
    <location>
        <begin position="81"/>
        <end position="112"/>
    </location>
</feature>
<organism evidence="9 10">
    <name type="scientific">Botrytis fragariae</name>
    <dbReference type="NCBI Taxonomy" id="1964551"/>
    <lineage>
        <taxon>Eukaryota</taxon>
        <taxon>Fungi</taxon>
        <taxon>Dikarya</taxon>
        <taxon>Ascomycota</taxon>
        <taxon>Pezizomycotina</taxon>
        <taxon>Leotiomycetes</taxon>
        <taxon>Helotiales</taxon>
        <taxon>Sclerotiniaceae</taxon>
        <taxon>Botrytis</taxon>
    </lineage>
</organism>
<evidence type="ECO:0000313" key="9">
    <source>
        <dbReference type="EMBL" id="KAF5875574.1"/>
    </source>
</evidence>
<feature type="compositionally biased region" description="Polar residues" evidence="6">
    <location>
        <begin position="369"/>
        <end position="385"/>
    </location>
</feature>
<dbReference type="PANTHER" id="PTHR33048:SF158">
    <property type="entry name" value="MEMBRANE PROTEIN PTH11-LIKE, PUTATIVE-RELATED"/>
    <property type="match status" value="1"/>
</dbReference>
<feature type="transmembrane region" description="Helical" evidence="7">
    <location>
        <begin position="166"/>
        <end position="192"/>
    </location>
</feature>